<reference evidence="2 3" key="2">
    <citation type="journal article" date="2010" name="Stand. Genomic Sci.">
        <title>Complete genome sequence of Sulfurospirillum deleyianum type strain (5175).</title>
        <authorList>
            <person name="Sikorski J."/>
            <person name="Lapidus A."/>
            <person name="Copeland A."/>
            <person name="Glavina Del Rio T."/>
            <person name="Nolan M."/>
            <person name="Lucas S."/>
            <person name="Chen F."/>
            <person name="Tice H."/>
            <person name="Cheng J.F."/>
            <person name="Saunders E."/>
            <person name="Bruce D."/>
            <person name="Goodwin L."/>
            <person name="Pitluck S."/>
            <person name="Ovchinnikova G."/>
            <person name="Pati A."/>
            <person name="Ivanova N."/>
            <person name="Mavromatis K."/>
            <person name="Chen A."/>
            <person name="Palaniappan K."/>
            <person name="Chain P."/>
            <person name="Land M."/>
            <person name="Hauser L."/>
            <person name="Chang Y.J."/>
            <person name="Jeffries C.D."/>
            <person name="Brettin T."/>
            <person name="Detter J.C."/>
            <person name="Han C."/>
            <person name="Rohde M."/>
            <person name="Lang E."/>
            <person name="Spring S."/>
            <person name="Goker M."/>
            <person name="Bristow J."/>
            <person name="Eisen J.A."/>
            <person name="Markowitz V."/>
            <person name="Hugenholtz P."/>
            <person name="Kyrpides N.C."/>
            <person name="Klenk H.P."/>
        </authorList>
    </citation>
    <scope>NUCLEOTIDE SEQUENCE [LARGE SCALE GENOMIC DNA]</scope>
    <source>
        <strain evidence="3">ATCC 51133 / DSM 6946 / 5175</strain>
    </source>
</reference>
<dbReference type="AlphaFoldDB" id="D1B2W8"/>
<dbReference type="Pfam" id="PF13310">
    <property type="entry name" value="Virulence_RhuM"/>
    <property type="match status" value="1"/>
</dbReference>
<dbReference type="InterPro" id="IPR011204">
    <property type="entry name" value="Virulence_RhuM-like"/>
</dbReference>
<keyword evidence="3" id="KW-1185">Reference proteome</keyword>
<feature type="domain" description="Bro-N" evidence="1">
    <location>
        <begin position="1"/>
        <end position="117"/>
    </location>
</feature>
<gene>
    <name evidence="2" type="ordered locus">Sdel_1420</name>
</gene>
<dbReference type="KEGG" id="sdl:Sdel_1420"/>
<evidence type="ECO:0000313" key="3">
    <source>
        <dbReference type="Proteomes" id="UP000002222"/>
    </source>
</evidence>
<dbReference type="eggNOG" id="COG3943">
    <property type="taxonomic scope" value="Bacteria"/>
</dbReference>
<protein>
    <submittedName>
        <fullName evidence="2">Prophage maintenance system killer protein (DOC)</fullName>
    </submittedName>
</protein>
<dbReference type="PANTHER" id="PTHR35810">
    <property type="entry name" value="CYTOPLASMIC PROTEIN-RELATED"/>
    <property type="match status" value="1"/>
</dbReference>
<name>D1B2W8_SULD5</name>
<evidence type="ECO:0000313" key="2">
    <source>
        <dbReference type="EMBL" id="ACZ12438.1"/>
    </source>
</evidence>
<evidence type="ECO:0000259" key="1">
    <source>
        <dbReference type="PROSITE" id="PS51750"/>
    </source>
</evidence>
<organism evidence="2 3">
    <name type="scientific">Sulfurospirillum deleyianum (strain ATCC 51133 / DSM 6946 / 5175)</name>
    <dbReference type="NCBI Taxonomy" id="525898"/>
    <lineage>
        <taxon>Bacteria</taxon>
        <taxon>Pseudomonadati</taxon>
        <taxon>Campylobacterota</taxon>
        <taxon>Epsilonproteobacteria</taxon>
        <taxon>Campylobacterales</taxon>
        <taxon>Sulfurospirillaceae</taxon>
        <taxon>Sulfurospirillum</taxon>
    </lineage>
</organism>
<dbReference type="STRING" id="525898.Sdel_1420"/>
<sequence>MEKQNVVLYTDDLGHVSLEVTLEHETLWLNQAQIAELFGTKQPAISKHLSNIFKSGELDKNSVHSILEYTANDGKTYETSFYNLDAVLSVGYRVNSKNATQFRIWASKILKEYLIKGYAINHQRINAQSLSELTATMELVRKSIETKELSSNEAKGLLDIINNYAKTWALLQGYDSNALHALQGKWRTKDKR</sequence>
<dbReference type="Proteomes" id="UP000002222">
    <property type="component" value="Chromosome"/>
</dbReference>
<dbReference type="RefSeq" id="WP_012857189.1">
    <property type="nucleotide sequence ID" value="NC_013512.1"/>
</dbReference>
<dbReference type="HOGENOM" id="CLU_048266_1_0_7"/>
<dbReference type="InterPro" id="IPR003497">
    <property type="entry name" value="BRO_N_domain"/>
</dbReference>
<dbReference type="EMBL" id="CP001816">
    <property type="protein sequence ID" value="ACZ12438.1"/>
    <property type="molecule type" value="Genomic_DNA"/>
</dbReference>
<reference evidence="3" key="1">
    <citation type="submission" date="2009-11" db="EMBL/GenBank/DDBJ databases">
        <title>The complete genome of Sulfurospirillum deleyianum DSM 6946.</title>
        <authorList>
            <consortium name="US DOE Joint Genome Institute (JGI-PGF)"/>
            <person name="Lucas S."/>
            <person name="Copeland A."/>
            <person name="Lapidus A."/>
            <person name="Glavina del Rio T."/>
            <person name="Dalin E."/>
            <person name="Tice H."/>
            <person name="Bruce D."/>
            <person name="Goodwin L."/>
            <person name="Pitluck S."/>
            <person name="Kyrpides N."/>
            <person name="Mavromatis K."/>
            <person name="Ivanova N."/>
            <person name="Ovchinnikova G."/>
            <person name="Munk A.C."/>
            <person name="Lu M."/>
            <person name="Brettin T."/>
            <person name="Detter J.C."/>
            <person name="Han C."/>
            <person name="Tapia R."/>
            <person name="Larimer F."/>
            <person name="Land M."/>
            <person name="Hauser L."/>
            <person name="Markowitz V."/>
            <person name="Cheng J.F."/>
            <person name="Hugenholtz P."/>
            <person name="Woyke T."/>
            <person name="Wu D."/>
            <person name="Aumann P."/>
            <person name="Schneider S."/>
            <person name="Lang E."/>
            <person name="Spring S."/>
            <person name="Klenk H.P."/>
            <person name="Eisen J.A."/>
        </authorList>
    </citation>
    <scope>NUCLEOTIDE SEQUENCE [LARGE SCALE GENOMIC DNA]</scope>
    <source>
        <strain evidence="3">ATCC 51133 / DSM 6946 / 5175</strain>
    </source>
</reference>
<accession>D1B2W8</accession>
<proteinExistence type="predicted"/>
<dbReference type="PANTHER" id="PTHR35810:SF1">
    <property type="entry name" value="CYTOPLASMIC PROTEIN"/>
    <property type="match status" value="1"/>
</dbReference>
<dbReference type="PROSITE" id="PS51750">
    <property type="entry name" value="BRO_N"/>
    <property type="match status" value="1"/>
</dbReference>